<name>A0ABS1W8R0_9GAMM</name>
<sequence length="284" mass="32720">MKLYLETELSQHRHGRFFQSQLNAYLFEELPQSGMVLIHGNHFQELEDNQKLNWWRWASQPGCCLLLIPPFNPGKIYSSLDWNITFLETAVDPADINCFKSLYSQIVSEVATRIDGMDGESDRQLGYQWKNLTINTRYFKTHSGSGVFAATCLPLWSISLLNHTDEVTDWLLQLLNLAGKPGTQPHKISDEHQPSLEKTDFGLMVCINALNLQNREEIIHLLKQNRMGIFSFSDQEIDTGFERLEQAGFLSSNGLSDKGINALQQSPYWIYTERLKEEWSNERS</sequence>
<keyword evidence="2" id="KW-1185">Reference proteome</keyword>
<dbReference type="EMBL" id="JADWVN010000007">
    <property type="protein sequence ID" value="MBL7525751.1"/>
    <property type="molecule type" value="Genomic_DNA"/>
</dbReference>
<dbReference type="RefSeq" id="WP_203109375.1">
    <property type="nucleotide sequence ID" value="NZ_JADOBG010000010.1"/>
</dbReference>
<evidence type="ECO:0000313" key="2">
    <source>
        <dbReference type="Proteomes" id="UP000809910"/>
    </source>
</evidence>
<proteinExistence type="predicted"/>
<protein>
    <submittedName>
        <fullName evidence="1">Uncharacterized protein</fullName>
    </submittedName>
</protein>
<evidence type="ECO:0000313" key="1">
    <source>
        <dbReference type="EMBL" id="MBL7525751.1"/>
    </source>
</evidence>
<gene>
    <name evidence="1" type="ORF">I5282_04070</name>
</gene>
<accession>A0ABS1W8R0</accession>
<organism evidence="1 2">
    <name type="scientific">Legionella bononiensis</name>
    <dbReference type="NCBI Taxonomy" id="2793102"/>
    <lineage>
        <taxon>Bacteria</taxon>
        <taxon>Pseudomonadati</taxon>
        <taxon>Pseudomonadota</taxon>
        <taxon>Gammaproteobacteria</taxon>
        <taxon>Legionellales</taxon>
        <taxon>Legionellaceae</taxon>
        <taxon>Legionella</taxon>
    </lineage>
</organism>
<comment type="caution">
    <text evidence="1">The sequence shown here is derived from an EMBL/GenBank/DDBJ whole genome shotgun (WGS) entry which is preliminary data.</text>
</comment>
<dbReference type="Proteomes" id="UP000809910">
    <property type="component" value="Unassembled WGS sequence"/>
</dbReference>
<reference evidence="1 2" key="1">
    <citation type="submission" date="2020-12" db="EMBL/GenBank/DDBJ databases">
        <title>WGS of Legionella: environmental sample.</title>
        <authorList>
            <person name="Cristino S."/>
            <person name="Girolamini L."/>
            <person name="Salaris S."/>
            <person name="Pascale M.R."/>
            <person name="Mazzotta M."/>
            <person name="Orsini M."/>
            <person name="Grottola A."/>
        </authorList>
    </citation>
    <scope>NUCLEOTIDE SEQUENCE [LARGE SCALE GENOMIC DNA]</scope>
    <source>
        <strain evidence="1 2">30cs62</strain>
    </source>
</reference>